<proteinExistence type="predicted"/>
<dbReference type="SUPFAM" id="SSF51338">
    <property type="entry name" value="Composite domain of metallo-dependent hydrolases"/>
    <property type="match status" value="1"/>
</dbReference>
<dbReference type="EMBL" id="VUNQ01000039">
    <property type="protein sequence ID" value="MSU02670.1"/>
    <property type="molecule type" value="Genomic_DNA"/>
</dbReference>
<accession>A0A6N7Y3Q7</accession>
<dbReference type="SUPFAM" id="SSF51556">
    <property type="entry name" value="Metallo-dependent hydrolases"/>
    <property type="match status" value="1"/>
</dbReference>
<protein>
    <submittedName>
        <fullName evidence="2">Amidohydrolase family protein</fullName>
    </submittedName>
</protein>
<sequence length="395" mass="43335">MLVIRNSKIYTMADRIIEKGYVIVEGKKIIKVGDDESYLESIISESTRDIEIIDGDGLVLLPGFVDCHSHIGGMNFSESTSIDDLNEMTNSITANMEAIYGVDPKSPDFKYSYENGITTLGITPGSGNVICGLVFAAKTYGDNIFDMTIKNPVALKVALGGNPKRTYGDRNQTPSSRMAIPNIIIDSFNKAIKYLEEKEAAELGKGEMPKYNRDLEAIIPAIKKEIPLKIHCTQFDMMTAIEVAKKFNLEFSIDHAWGARDYIEELVESKCSIVFGPLGSIKSFGEARLIDIESVIELDNRGVLTAITTDAPILNIDSLVHHAGEAVRSGLDVERTLRMITINPAKILGIDDVVGSIEEGKDADLLLFKGMPTYNTNAKLINTIIDGKIVYSSNP</sequence>
<reference evidence="2 3" key="1">
    <citation type="submission" date="2019-09" db="EMBL/GenBank/DDBJ databases">
        <title>In-depth cultivation of the pig gut microbiome towards novel bacterial diversity and tailored functional studies.</title>
        <authorList>
            <person name="Wylensek D."/>
            <person name="Hitch T.C.A."/>
            <person name="Clavel T."/>
        </authorList>
    </citation>
    <scope>NUCLEOTIDE SEQUENCE [LARGE SCALE GENOMIC DNA]</scope>
    <source>
        <strain evidence="2 3">WCA3-693-APC-4?</strain>
    </source>
</reference>
<comment type="caution">
    <text evidence="2">The sequence shown here is derived from an EMBL/GenBank/DDBJ whole genome shotgun (WGS) entry which is preliminary data.</text>
</comment>
<evidence type="ECO:0000313" key="3">
    <source>
        <dbReference type="Proteomes" id="UP000469523"/>
    </source>
</evidence>
<evidence type="ECO:0000259" key="1">
    <source>
        <dbReference type="Pfam" id="PF01979"/>
    </source>
</evidence>
<organism evidence="2 3">
    <name type="scientific">Tissierella pigra</name>
    <dbReference type="NCBI Taxonomy" id="2607614"/>
    <lineage>
        <taxon>Bacteria</taxon>
        <taxon>Bacillati</taxon>
        <taxon>Bacillota</taxon>
        <taxon>Tissierellia</taxon>
        <taxon>Tissierellales</taxon>
        <taxon>Tissierellaceae</taxon>
        <taxon>Tissierella</taxon>
    </lineage>
</organism>
<dbReference type="Gene3D" id="3.20.20.140">
    <property type="entry name" value="Metal-dependent hydrolases"/>
    <property type="match status" value="1"/>
</dbReference>
<keyword evidence="2" id="KW-0378">Hydrolase</keyword>
<dbReference type="RefSeq" id="WP_326828350.1">
    <property type="nucleotide sequence ID" value="NZ_VUNQ01000039.1"/>
</dbReference>
<dbReference type="InterPro" id="IPR051781">
    <property type="entry name" value="Metallo-dep_Hydrolase"/>
</dbReference>
<dbReference type="GO" id="GO:0016810">
    <property type="term" value="F:hydrolase activity, acting on carbon-nitrogen (but not peptide) bonds"/>
    <property type="evidence" value="ECO:0007669"/>
    <property type="project" value="InterPro"/>
</dbReference>
<dbReference type="Proteomes" id="UP000469523">
    <property type="component" value="Unassembled WGS sequence"/>
</dbReference>
<dbReference type="Pfam" id="PF01979">
    <property type="entry name" value="Amidohydro_1"/>
    <property type="match status" value="1"/>
</dbReference>
<dbReference type="InterPro" id="IPR011059">
    <property type="entry name" value="Metal-dep_hydrolase_composite"/>
</dbReference>
<dbReference type="Gene3D" id="2.30.40.10">
    <property type="entry name" value="Urease, subunit C, domain 1"/>
    <property type="match status" value="1"/>
</dbReference>
<dbReference type="InterPro" id="IPR032466">
    <property type="entry name" value="Metal_Hydrolase"/>
</dbReference>
<evidence type="ECO:0000313" key="2">
    <source>
        <dbReference type="EMBL" id="MSU02670.1"/>
    </source>
</evidence>
<gene>
    <name evidence="2" type="ORF">FYJ83_14510</name>
</gene>
<name>A0A6N7Y3Q7_9FIRM</name>
<dbReference type="AlphaFoldDB" id="A0A6N7Y3Q7"/>
<feature type="domain" description="Amidohydrolase-related" evidence="1">
    <location>
        <begin position="294"/>
        <end position="390"/>
    </location>
</feature>
<dbReference type="InterPro" id="IPR006680">
    <property type="entry name" value="Amidohydro-rel"/>
</dbReference>
<dbReference type="PANTHER" id="PTHR43135:SF3">
    <property type="entry name" value="ALPHA-D-RIBOSE 1-METHYLPHOSPHONATE 5-TRIPHOSPHATE DIPHOSPHATASE"/>
    <property type="match status" value="1"/>
</dbReference>
<dbReference type="PANTHER" id="PTHR43135">
    <property type="entry name" value="ALPHA-D-RIBOSE 1-METHYLPHOSPHONATE 5-TRIPHOSPHATE DIPHOSPHATASE"/>
    <property type="match status" value="1"/>
</dbReference>
<keyword evidence="3" id="KW-1185">Reference proteome</keyword>